<keyword evidence="4" id="KW-1185">Reference proteome</keyword>
<proteinExistence type="predicted"/>
<sequence length="905" mass="99777">MSFRLSTEEVLKINNKINTFVIVRAGSLDTKDVDLFVVIPPPDARDPSHQAAVRSMTHLCSTCRSALGYLSYYLDTRASGGSEAVEGIPSACLLHDGADTLQEGEGESCHLCVLLMSDLRTKRISLESVGQSRIEMCWKADDDEALSRLHFALTHGGHPRATDNYWNFLKLQLWPCSEHGADLFTGAGSGSYGGLVRSSSTESQQTRDLAVEWLSVCQANEDGRHGQCNQDRGDWLPTRLLDVTYARETGKLKLVLPHEHPEEFVSSKQYMTLSHCWGTWGSVTLPILTFENLNERQDTGLDTSLLPKTFKEALEVAEWFKCRWLWIDSLCIIQDSIEDWQREAVMMYSVYKSALLNISADDSNDARWGCFRERDPLAVLPMRLRLAPAPAQEGEEEDGSGSSSSPGQGQDHWLTPDSTGLFEAITKAPLARRAWVFQERQLSRRVLHFTSREAVWECCAEGAHFACETFPRGCAALPVLFGGRPKYQGQGLSGGGVGGGGVEGKEVYDTWDMLCRSYSEKKLSHAGDKAVALSGLAREFQALLPGDVYVAGMWKSLLPQGLLWKSADSSGRVDHDGYVAPSWSWLSIDGPISDFPPRGTLFPVVEVLSITADPVIPSEPTASLRGACLDLRCYLRPVEIKPDYEAKPWYMMAVGGGKDNKLVIGDGGLEVGSFDPPGDNDTFTYSFDMPFTGDSGPESLSAYFLPVSIDGADETSSTKLNGLLVEPVGSDLTTFKRVGIMGCHGTHCLPILYKARDVDGEIEENAGSKGQWNNLRSLLGERYDSWERIRERSRRQKGAEDSPSAPPGDSNPLEGDQHPGSTEAEKENDGDQPTPSADTEVDKVRESMGNLHVSGEDKTFEPPIPTINWETFETLERLYASDGAFIGSELEQHFSRMVARQIRLI</sequence>
<feature type="domain" description="Heterokaryon incompatibility" evidence="2">
    <location>
        <begin position="270"/>
        <end position="439"/>
    </location>
</feature>
<dbReference type="PANTHER" id="PTHR33112:SF10">
    <property type="entry name" value="TOL"/>
    <property type="match status" value="1"/>
</dbReference>
<dbReference type="Pfam" id="PF06985">
    <property type="entry name" value="HET"/>
    <property type="match status" value="1"/>
</dbReference>
<gene>
    <name evidence="3" type="ORF">SLS63_005824</name>
</gene>
<comment type="caution">
    <text evidence="3">The sequence shown here is derived from an EMBL/GenBank/DDBJ whole genome shotgun (WGS) entry which is preliminary data.</text>
</comment>
<feature type="region of interest" description="Disordered" evidence="1">
    <location>
        <begin position="791"/>
        <end position="841"/>
    </location>
</feature>
<protein>
    <recommendedName>
        <fullName evidence="2">Heterokaryon incompatibility domain-containing protein</fullName>
    </recommendedName>
</protein>
<evidence type="ECO:0000259" key="2">
    <source>
        <dbReference type="Pfam" id="PF06985"/>
    </source>
</evidence>
<evidence type="ECO:0000313" key="3">
    <source>
        <dbReference type="EMBL" id="KAK7730254.1"/>
    </source>
</evidence>
<evidence type="ECO:0000256" key="1">
    <source>
        <dbReference type="SAM" id="MobiDB-lite"/>
    </source>
</evidence>
<dbReference type="PANTHER" id="PTHR33112">
    <property type="entry name" value="DOMAIN PROTEIN, PUTATIVE-RELATED"/>
    <property type="match status" value="1"/>
</dbReference>
<name>A0ABR1P9V4_DIAER</name>
<evidence type="ECO:0000313" key="4">
    <source>
        <dbReference type="Proteomes" id="UP001430848"/>
    </source>
</evidence>
<feature type="compositionally biased region" description="Low complexity" evidence="1">
    <location>
        <begin position="400"/>
        <end position="411"/>
    </location>
</feature>
<feature type="region of interest" description="Disordered" evidence="1">
    <location>
        <begin position="389"/>
        <end position="413"/>
    </location>
</feature>
<accession>A0ABR1P9V4</accession>
<dbReference type="EMBL" id="JAKNSF020000026">
    <property type="protein sequence ID" value="KAK7730254.1"/>
    <property type="molecule type" value="Genomic_DNA"/>
</dbReference>
<dbReference type="Proteomes" id="UP001430848">
    <property type="component" value="Unassembled WGS sequence"/>
</dbReference>
<reference evidence="3 4" key="1">
    <citation type="submission" date="2024-02" db="EMBL/GenBank/DDBJ databases">
        <title>De novo assembly and annotation of 12 fungi associated with fruit tree decline syndrome in Ontario, Canada.</title>
        <authorList>
            <person name="Sulman M."/>
            <person name="Ellouze W."/>
            <person name="Ilyukhin E."/>
        </authorList>
    </citation>
    <scope>NUCLEOTIDE SEQUENCE [LARGE SCALE GENOMIC DNA]</scope>
    <source>
        <strain evidence="3 4">M169</strain>
    </source>
</reference>
<organism evidence="3 4">
    <name type="scientific">Diaporthe eres</name>
    <name type="common">Phomopsis oblonga</name>
    <dbReference type="NCBI Taxonomy" id="83184"/>
    <lineage>
        <taxon>Eukaryota</taxon>
        <taxon>Fungi</taxon>
        <taxon>Dikarya</taxon>
        <taxon>Ascomycota</taxon>
        <taxon>Pezizomycotina</taxon>
        <taxon>Sordariomycetes</taxon>
        <taxon>Sordariomycetidae</taxon>
        <taxon>Diaporthales</taxon>
        <taxon>Diaporthaceae</taxon>
        <taxon>Diaporthe</taxon>
        <taxon>Diaporthe eres species complex</taxon>
    </lineage>
</organism>
<dbReference type="InterPro" id="IPR010730">
    <property type="entry name" value="HET"/>
</dbReference>